<dbReference type="InterPro" id="IPR002219">
    <property type="entry name" value="PKC_DAG/PE"/>
</dbReference>
<feature type="domain" description="SH3" evidence="8">
    <location>
        <begin position="538"/>
        <end position="600"/>
    </location>
</feature>
<dbReference type="AlphaFoldDB" id="A0AAN6GPL8"/>
<evidence type="ECO:0000259" key="8">
    <source>
        <dbReference type="PROSITE" id="PS50002"/>
    </source>
</evidence>
<evidence type="ECO:0000256" key="7">
    <source>
        <dbReference type="SAM" id="MobiDB-lite"/>
    </source>
</evidence>
<evidence type="ECO:0000256" key="3">
    <source>
        <dbReference type="ARBA" id="ARBA00022833"/>
    </source>
</evidence>
<dbReference type="InterPro" id="IPR035459">
    <property type="entry name" value="Bzz1_SH3_1"/>
</dbReference>
<dbReference type="SUPFAM" id="SSF57889">
    <property type="entry name" value="Cysteine-rich domain"/>
    <property type="match status" value="1"/>
</dbReference>
<dbReference type="GO" id="GO:0046872">
    <property type="term" value="F:metal ion binding"/>
    <property type="evidence" value="ECO:0007669"/>
    <property type="project" value="UniProtKB-KW"/>
</dbReference>
<reference evidence="11" key="1">
    <citation type="journal article" date="2023" name="PhytoFront">
        <title>Draft Genome Resources of Seven Strains of Tilletia horrida, Causal Agent of Kernel Smut of Rice.</title>
        <authorList>
            <person name="Khanal S."/>
            <person name="Antony Babu S."/>
            <person name="Zhou X.G."/>
        </authorList>
    </citation>
    <scope>NUCLEOTIDE SEQUENCE</scope>
    <source>
        <strain evidence="11">TX6</strain>
    </source>
</reference>
<feature type="coiled-coil region" evidence="6">
    <location>
        <begin position="149"/>
        <end position="176"/>
    </location>
</feature>
<feature type="compositionally biased region" description="Acidic residues" evidence="7">
    <location>
        <begin position="613"/>
        <end position="623"/>
    </location>
</feature>
<evidence type="ECO:0000313" key="12">
    <source>
        <dbReference type="Proteomes" id="UP001176517"/>
    </source>
</evidence>
<evidence type="ECO:0000256" key="5">
    <source>
        <dbReference type="PROSITE-ProRule" id="PRU01077"/>
    </source>
</evidence>
<evidence type="ECO:0000256" key="2">
    <source>
        <dbReference type="ARBA" id="ARBA00022723"/>
    </source>
</evidence>
<proteinExistence type="predicted"/>
<dbReference type="InterPro" id="IPR046349">
    <property type="entry name" value="C1-like_sf"/>
</dbReference>
<dbReference type="Pfam" id="PF00130">
    <property type="entry name" value="C1_1"/>
    <property type="match status" value="1"/>
</dbReference>
<organism evidence="11 12">
    <name type="scientific">Tilletia horrida</name>
    <dbReference type="NCBI Taxonomy" id="155126"/>
    <lineage>
        <taxon>Eukaryota</taxon>
        <taxon>Fungi</taxon>
        <taxon>Dikarya</taxon>
        <taxon>Basidiomycota</taxon>
        <taxon>Ustilaginomycotina</taxon>
        <taxon>Exobasidiomycetes</taxon>
        <taxon>Tilletiales</taxon>
        <taxon>Tilletiaceae</taxon>
        <taxon>Tilletia</taxon>
    </lineage>
</organism>
<dbReference type="SMART" id="SM00109">
    <property type="entry name" value="C1"/>
    <property type="match status" value="1"/>
</dbReference>
<dbReference type="InterPro" id="IPR001060">
    <property type="entry name" value="FCH_dom"/>
</dbReference>
<keyword evidence="3" id="KW-0862">Zinc</keyword>
<evidence type="ECO:0000256" key="6">
    <source>
        <dbReference type="SAM" id="Coils"/>
    </source>
</evidence>
<keyword evidence="1 4" id="KW-0728">SH3 domain</keyword>
<dbReference type="Gene3D" id="3.30.60.20">
    <property type="match status" value="1"/>
</dbReference>
<dbReference type="SUPFAM" id="SSF103657">
    <property type="entry name" value="BAR/IMD domain-like"/>
    <property type="match status" value="1"/>
</dbReference>
<feature type="domain" description="Phorbol-ester/DAG-type" evidence="9">
    <location>
        <begin position="405"/>
        <end position="455"/>
    </location>
</feature>
<dbReference type="PANTHER" id="PTHR15735:SF21">
    <property type="entry name" value="PROTEIN NERVOUS WRECK"/>
    <property type="match status" value="1"/>
</dbReference>
<dbReference type="InterPro" id="IPR036028">
    <property type="entry name" value="SH3-like_dom_sf"/>
</dbReference>
<dbReference type="CDD" id="cd20824">
    <property type="entry name" value="C1_SpBZZ1-like"/>
    <property type="match status" value="1"/>
</dbReference>
<feature type="domain" description="SH3" evidence="8">
    <location>
        <begin position="681"/>
        <end position="742"/>
    </location>
</feature>
<feature type="domain" description="F-BAR" evidence="10">
    <location>
        <begin position="1"/>
        <end position="275"/>
    </location>
</feature>
<dbReference type="Gene3D" id="1.20.1270.60">
    <property type="entry name" value="Arfaptin homology (AH) domain/BAR domain"/>
    <property type="match status" value="1"/>
</dbReference>
<feature type="compositionally biased region" description="Low complexity" evidence="7">
    <location>
        <begin position="507"/>
        <end position="524"/>
    </location>
</feature>
<comment type="caution">
    <text evidence="11">The sequence shown here is derived from an EMBL/GenBank/DDBJ whole genome shotgun (WGS) entry which is preliminary data.</text>
</comment>
<accession>A0AAN6GPL8</accession>
<dbReference type="PANTHER" id="PTHR15735">
    <property type="entry name" value="FCH AND DOUBLE SH3 DOMAINS PROTEIN"/>
    <property type="match status" value="1"/>
</dbReference>
<dbReference type="EMBL" id="JAPDMZ010000086">
    <property type="protein sequence ID" value="KAK0550857.1"/>
    <property type="molecule type" value="Genomic_DNA"/>
</dbReference>
<dbReference type="PROSITE" id="PS51741">
    <property type="entry name" value="F_BAR"/>
    <property type="match status" value="1"/>
</dbReference>
<feature type="coiled-coil region" evidence="6">
    <location>
        <begin position="328"/>
        <end position="355"/>
    </location>
</feature>
<dbReference type="SMART" id="SM00326">
    <property type="entry name" value="SH3"/>
    <property type="match status" value="2"/>
</dbReference>
<name>A0AAN6GPL8_9BASI</name>
<feature type="region of interest" description="Disordered" evidence="7">
    <location>
        <begin position="458"/>
        <end position="524"/>
    </location>
</feature>
<dbReference type="CDD" id="cd11912">
    <property type="entry name" value="SH3_Bzz1_1"/>
    <property type="match status" value="1"/>
</dbReference>
<dbReference type="PRINTS" id="PR00008">
    <property type="entry name" value="DAGPEDOMAIN"/>
</dbReference>
<keyword evidence="5 6" id="KW-0175">Coiled coil</keyword>
<keyword evidence="12" id="KW-1185">Reference proteome</keyword>
<dbReference type="SUPFAM" id="SSF50044">
    <property type="entry name" value="SH3-domain"/>
    <property type="match status" value="2"/>
</dbReference>
<keyword evidence="2" id="KW-0479">Metal-binding</keyword>
<dbReference type="InterPro" id="IPR001452">
    <property type="entry name" value="SH3_domain"/>
</dbReference>
<protein>
    <submittedName>
        <fullName evidence="11">Protein BZZ1</fullName>
    </submittedName>
</protein>
<dbReference type="Pfam" id="PF00611">
    <property type="entry name" value="FCH"/>
    <property type="match status" value="1"/>
</dbReference>
<dbReference type="Proteomes" id="UP001176517">
    <property type="component" value="Unassembled WGS sequence"/>
</dbReference>
<evidence type="ECO:0000313" key="11">
    <source>
        <dbReference type="EMBL" id="KAK0550857.1"/>
    </source>
</evidence>
<dbReference type="GO" id="GO:0030864">
    <property type="term" value="C:cortical actin cytoskeleton"/>
    <property type="evidence" value="ECO:0007669"/>
    <property type="project" value="UniProtKB-ARBA"/>
</dbReference>
<dbReference type="GO" id="GO:0030833">
    <property type="term" value="P:regulation of actin filament polymerization"/>
    <property type="evidence" value="ECO:0007669"/>
    <property type="project" value="TreeGrafter"/>
</dbReference>
<gene>
    <name evidence="11" type="primary">bzz1</name>
    <name evidence="11" type="ORF">OC846_003518</name>
</gene>
<dbReference type="InterPro" id="IPR020454">
    <property type="entry name" value="DAG/PE-bd"/>
</dbReference>
<evidence type="ECO:0000256" key="4">
    <source>
        <dbReference type="PROSITE-ProRule" id="PRU00192"/>
    </source>
</evidence>
<dbReference type="GO" id="GO:0030036">
    <property type="term" value="P:actin cytoskeleton organization"/>
    <property type="evidence" value="ECO:0007669"/>
    <property type="project" value="UniProtKB-ARBA"/>
</dbReference>
<feature type="region of interest" description="Disordered" evidence="7">
    <location>
        <begin position="117"/>
        <end position="136"/>
    </location>
</feature>
<dbReference type="InterPro" id="IPR031160">
    <property type="entry name" value="F_BAR_dom"/>
</dbReference>
<feature type="region of interest" description="Disordered" evidence="7">
    <location>
        <begin position="597"/>
        <end position="645"/>
    </location>
</feature>
<dbReference type="PROSITE" id="PS00479">
    <property type="entry name" value="ZF_DAG_PE_1"/>
    <property type="match status" value="1"/>
</dbReference>
<dbReference type="PROSITE" id="PS50002">
    <property type="entry name" value="SH3"/>
    <property type="match status" value="2"/>
</dbReference>
<dbReference type="InterPro" id="IPR027267">
    <property type="entry name" value="AH/BAR_dom_sf"/>
</dbReference>
<dbReference type="Pfam" id="PF14604">
    <property type="entry name" value="SH3_9"/>
    <property type="match status" value="2"/>
</dbReference>
<sequence length="742" mass="79693">MSFGSEVPDQFAQIAAAVGANIAIAQDLATIFLTEFSIIEREYAQRLQALVKKARAARDKRLTDSIVGPDPSKAWSPDTARRSTLHTFLNALYSSTEQIAGHHAQAADGLTTLSTELSTSAKRKEDNRKRQTQCTQQLVTERDDVYASRAKAKSKYDELCGEVESARQKREKMAADDKHADRAAKQFEQAEVDMWNGKNAYIIAIAKANASKTKFYRQNLPAAQDALQRLWSVNTSRLASILTKALTTQKTQADGVQTHLAHAIEKAASVKPAEDAHLFIEYNHRRFTEPSDWSFEPCQGFFDTAAMTIEGSPKTVLQNVLLRDRKRLAEMTATMESKRRELAGLEELCDAYQSNENLGSIDDVMDNFVDSRRQFSSLDTSKALVEVEMAEISKAIGDDEGEARPHRFKHQAFAVPTTCNFCGGTIWGLSKQGSVCKPCGFTTHIKCEIKVPANCGSAKSASSGAPSSGNSSTHARSNSVSSGRSSLSSSSSTATTTSRATHRPTQSYSDTTRSSASSSSTSRMTMSNAFNRQLGSAGGPLRARVLYSFDATSPLELSVRVGQVAEVVEDDEDGDGWMKVKAGNGEQGLVPTTYVELLSPGEDDGLSSGEKGIEDEDDDDDEQPNLGDLDGAAIENGTGGAGGTLKGVHSPAGLAASLAASVRMQDDWGSSSSSSLSGSGPSHGRVRALYDFAGGGNANELPIKAGEVAELTAAGFEYAEGWCEGTIRGRMGIFPAAYVERI</sequence>
<feature type="compositionally biased region" description="Low complexity" evidence="7">
    <location>
        <begin position="458"/>
        <end position="499"/>
    </location>
</feature>
<dbReference type="Gene3D" id="2.30.30.40">
    <property type="entry name" value="SH3 Domains"/>
    <property type="match status" value="2"/>
</dbReference>
<evidence type="ECO:0000256" key="1">
    <source>
        <dbReference type="ARBA" id="ARBA00022443"/>
    </source>
</evidence>
<evidence type="ECO:0000259" key="10">
    <source>
        <dbReference type="PROSITE" id="PS51741"/>
    </source>
</evidence>
<evidence type="ECO:0000259" key="9">
    <source>
        <dbReference type="PROSITE" id="PS50081"/>
    </source>
</evidence>
<dbReference type="PROSITE" id="PS50081">
    <property type="entry name" value="ZF_DAG_PE_2"/>
    <property type="match status" value="1"/>
</dbReference>